<feature type="binding site" evidence="5">
    <location>
        <position position="103"/>
    </location>
    <ligand>
        <name>substrate</name>
    </ligand>
</feature>
<comment type="caution">
    <text evidence="5">Lacks conserved residue(s) required for the propagation of feature annotation.</text>
</comment>
<dbReference type="Pfam" id="PF01243">
    <property type="entry name" value="PNPOx_N"/>
    <property type="match status" value="1"/>
</dbReference>
<evidence type="ECO:0000256" key="2">
    <source>
        <dbReference type="ARBA" id="ARBA00022630"/>
    </source>
</evidence>
<keyword evidence="3 5" id="KW-0288">FMN</keyword>
<sequence>MSTDPIAKFSQWYAKASQCGIDKPHAMTLATFGADGRPSARIVLLSSFDERGFVFHTNYGSDKGRAIAANPKVALVFWWDPLGYQVRIEGRAERISAAESDAYFAKRPRGSQLGAWASNQSQPITGRAELEDRLRELDTQYRERPVSRPLHWGGYRVLPDAIEFWENRDNRLHDRLRFERDGIGKWRSARLAP</sequence>
<dbReference type="GO" id="GO:0008615">
    <property type="term" value="P:pyridoxine biosynthetic process"/>
    <property type="evidence" value="ECO:0007669"/>
    <property type="project" value="UniProtKB-UniRule"/>
</dbReference>
<keyword evidence="2 5" id="KW-0285">Flavoprotein</keyword>
<feature type="domain" description="Pyridoxamine 5'-phosphate oxidase N-terminal" evidence="7">
    <location>
        <begin position="18"/>
        <end position="139"/>
    </location>
</feature>
<comment type="pathway">
    <text evidence="5">Cofactor metabolism; pyridoxal 5'-phosphate salvage; pyridoxal 5'-phosphate from pyridoxamine 5'-phosphate: step 1/1.</text>
</comment>
<feature type="binding site" evidence="5 6">
    <location>
        <position position="85"/>
    </location>
    <ligand>
        <name>FMN</name>
        <dbReference type="ChEBI" id="CHEBI:58210"/>
    </ligand>
</feature>
<feature type="binding site" evidence="5 6">
    <location>
        <position position="175"/>
    </location>
    <ligand>
        <name>FMN</name>
        <dbReference type="ChEBI" id="CHEBI:58210"/>
    </ligand>
</feature>
<evidence type="ECO:0000313" key="9">
    <source>
        <dbReference type="EMBL" id="OGI70046.1"/>
    </source>
</evidence>
<comment type="catalytic activity">
    <reaction evidence="5">
        <text>pyridoxamine 5'-phosphate + O2 + H2O = pyridoxal 5'-phosphate + H2O2 + NH4(+)</text>
        <dbReference type="Rhea" id="RHEA:15817"/>
        <dbReference type="ChEBI" id="CHEBI:15377"/>
        <dbReference type="ChEBI" id="CHEBI:15379"/>
        <dbReference type="ChEBI" id="CHEBI:16240"/>
        <dbReference type="ChEBI" id="CHEBI:28938"/>
        <dbReference type="ChEBI" id="CHEBI:58451"/>
        <dbReference type="ChEBI" id="CHEBI:597326"/>
        <dbReference type="EC" id="1.4.3.5"/>
    </reaction>
</comment>
<keyword evidence="4 5" id="KW-0560">Oxidoreductase</keyword>
<comment type="similarity">
    <text evidence="1 5">Belongs to the pyridoxamine 5'-phosphate oxidase family.</text>
</comment>
<dbReference type="GO" id="GO:0004733">
    <property type="term" value="F:pyridoxamine phosphate oxidase activity"/>
    <property type="evidence" value="ECO:0007669"/>
    <property type="project" value="UniProtKB-UniRule"/>
</dbReference>
<name>A0A1F6VKG0_9PROT</name>
<dbReference type="NCBIfam" id="TIGR00558">
    <property type="entry name" value="pdxH"/>
    <property type="match status" value="1"/>
</dbReference>
<dbReference type="EMBL" id="MFSP01000008">
    <property type="protein sequence ID" value="OGI70046.1"/>
    <property type="molecule type" value="Genomic_DNA"/>
</dbReference>
<accession>A0A1F6VKG0</accession>
<gene>
    <name evidence="5" type="primary">pdxH</name>
    <name evidence="9" type="ORF">A2W18_03500</name>
</gene>
<dbReference type="PIRSF" id="PIRSF000190">
    <property type="entry name" value="Pyd_amn-ph_oxd"/>
    <property type="match status" value="1"/>
</dbReference>
<dbReference type="PANTHER" id="PTHR10851">
    <property type="entry name" value="PYRIDOXINE-5-PHOSPHATE OXIDASE"/>
    <property type="match status" value="1"/>
</dbReference>
<dbReference type="Proteomes" id="UP000179076">
    <property type="component" value="Unassembled WGS sequence"/>
</dbReference>
<feature type="binding site" evidence="5 6">
    <location>
        <position position="165"/>
    </location>
    <ligand>
        <name>FMN</name>
        <dbReference type="ChEBI" id="CHEBI:58210"/>
    </ligand>
</feature>
<comment type="subunit">
    <text evidence="5">Homodimer.</text>
</comment>
<protein>
    <recommendedName>
        <fullName evidence="5">Pyridoxine/pyridoxamine 5'-phosphate oxidase</fullName>
        <ecNumber evidence="5">1.4.3.5</ecNumber>
    </recommendedName>
    <alternativeName>
        <fullName evidence="5">PNP/PMP oxidase</fullName>
        <shortName evidence="5">PNPOx</shortName>
    </alternativeName>
    <alternativeName>
        <fullName evidence="5">Pyridoxal 5'-phosphate synthase</fullName>
    </alternativeName>
</protein>
<reference evidence="9 10" key="1">
    <citation type="journal article" date="2016" name="Nat. Commun.">
        <title>Thousands of microbial genomes shed light on interconnected biogeochemical processes in an aquifer system.</title>
        <authorList>
            <person name="Anantharaman K."/>
            <person name="Brown C.T."/>
            <person name="Hug L.A."/>
            <person name="Sharon I."/>
            <person name="Castelle C.J."/>
            <person name="Probst A.J."/>
            <person name="Thomas B.C."/>
            <person name="Singh A."/>
            <person name="Wilkins M.J."/>
            <person name="Karaoz U."/>
            <person name="Brodie E.L."/>
            <person name="Williams K.H."/>
            <person name="Hubbard S.S."/>
            <person name="Banfield J.F."/>
        </authorList>
    </citation>
    <scope>NUCLEOTIDE SEQUENCE [LARGE SCALE GENOMIC DNA]</scope>
</reference>
<dbReference type="InterPro" id="IPR011576">
    <property type="entry name" value="Pyridox_Oxase_N"/>
</dbReference>
<evidence type="ECO:0000256" key="5">
    <source>
        <dbReference type="HAMAP-Rule" id="MF_01629"/>
    </source>
</evidence>
<evidence type="ECO:0000256" key="4">
    <source>
        <dbReference type="ARBA" id="ARBA00023002"/>
    </source>
</evidence>
<feature type="domain" description="Pyridoxine 5'-phosphate oxidase dimerisation C-terminal" evidence="8">
    <location>
        <begin position="152"/>
        <end position="193"/>
    </location>
</feature>
<evidence type="ECO:0000256" key="1">
    <source>
        <dbReference type="ARBA" id="ARBA00007301"/>
    </source>
</evidence>
<evidence type="ECO:0000259" key="7">
    <source>
        <dbReference type="Pfam" id="PF01243"/>
    </source>
</evidence>
<evidence type="ECO:0000256" key="6">
    <source>
        <dbReference type="PIRSR" id="PIRSR000190-2"/>
    </source>
</evidence>
<dbReference type="SUPFAM" id="SSF50475">
    <property type="entry name" value="FMN-binding split barrel"/>
    <property type="match status" value="1"/>
</dbReference>
<comment type="cofactor">
    <cofactor evidence="5 6">
        <name>FMN</name>
        <dbReference type="ChEBI" id="CHEBI:58210"/>
    </cofactor>
    <text evidence="5 6">Binds 1 FMN per subunit.</text>
</comment>
<dbReference type="UniPathway" id="UPA01068">
    <property type="reaction ID" value="UER00304"/>
</dbReference>
<evidence type="ECO:0000313" key="10">
    <source>
        <dbReference type="Proteomes" id="UP000179076"/>
    </source>
</evidence>
<dbReference type="GO" id="GO:0010181">
    <property type="term" value="F:FMN binding"/>
    <property type="evidence" value="ECO:0007669"/>
    <property type="project" value="UniProtKB-UniRule"/>
</dbReference>
<comment type="caution">
    <text evidence="9">The sequence shown here is derived from an EMBL/GenBank/DDBJ whole genome shotgun (WGS) entry which is preliminary data.</text>
</comment>
<evidence type="ECO:0000259" key="8">
    <source>
        <dbReference type="Pfam" id="PF10590"/>
    </source>
</evidence>
<dbReference type="InterPro" id="IPR000659">
    <property type="entry name" value="Pyridox_Oxase"/>
</dbReference>
<comment type="function">
    <text evidence="5">Catalyzes the oxidation of either pyridoxine 5'-phosphate (PNP) or pyridoxamine 5'-phosphate (PMP) into pyridoxal 5'-phosphate (PLP).</text>
</comment>
<proteinExistence type="inferred from homology"/>
<dbReference type="InterPro" id="IPR012349">
    <property type="entry name" value="Split_barrel_FMN-bd"/>
</dbReference>
<dbReference type="NCBIfam" id="NF004231">
    <property type="entry name" value="PRK05679.1"/>
    <property type="match status" value="1"/>
</dbReference>
<dbReference type="PANTHER" id="PTHR10851:SF0">
    <property type="entry name" value="PYRIDOXINE-5'-PHOSPHATE OXIDASE"/>
    <property type="match status" value="1"/>
</dbReference>
<feature type="binding site" evidence="5">
    <location>
        <position position="107"/>
    </location>
    <ligand>
        <name>substrate</name>
    </ligand>
</feature>
<dbReference type="EC" id="1.4.3.5" evidence="5"/>
<dbReference type="InterPro" id="IPR019740">
    <property type="entry name" value="Pyridox_Oxase_CS"/>
</dbReference>
<dbReference type="HAMAP" id="MF_01629">
    <property type="entry name" value="PdxH"/>
    <property type="match status" value="1"/>
</dbReference>
<dbReference type="Pfam" id="PF10590">
    <property type="entry name" value="PNP_phzG_C"/>
    <property type="match status" value="1"/>
</dbReference>
<evidence type="ECO:0000256" key="3">
    <source>
        <dbReference type="ARBA" id="ARBA00022643"/>
    </source>
</evidence>
<dbReference type="PROSITE" id="PS01064">
    <property type="entry name" value="PYRIDOX_OXIDASE"/>
    <property type="match status" value="1"/>
</dbReference>
<dbReference type="Gene3D" id="2.30.110.10">
    <property type="entry name" value="Electron Transport, Fmn-binding Protein, Chain A"/>
    <property type="match status" value="1"/>
</dbReference>
<comment type="catalytic activity">
    <reaction evidence="5">
        <text>pyridoxine 5'-phosphate + O2 = pyridoxal 5'-phosphate + H2O2</text>
        <dbReference type="Rhea" id="RHEA:15149"/>
        <dbReference type="ChEBI" id="CHEBI:15379"/>
        <dbReference type="ChEBI" id="CHEBI:16240"/>
        <dbReference type="ChEBI" id="CHEBI:58589"/>
        <dbReference type="ChEBI" id="CHEBI:597326"/>
        <dbReference type="EC" id="1.4.3.5"/>
    </reaction>
</comment>
<feature type="binding site" evidence="5 6">
    <location>
        <begin position="120"/>
        <end position="121"/>
    </location>
    <ligand>
        <name>FMN</name>
        <dbReference type="ChEBI" id="CHEBI:58210"/>
    </ligand>
</feature>
<keyword evidence="5" id="KW-0664">Pyridoxine biosynthesis</keyword>
<dbReference type="InterPro" id="IPR019576">
    <property type="entry name" value="Pyridoxamine_oxidase_dimer_C"/>
</dbReference>
<feature type="binding site" evidence="5 6">
    <location>
        <position position="63"/>
    </location>
    <ligand>
        <name>FMN</name>
        <dbReference type="ChEBI" id="CHEBI:58210"/>
    </ligand>
</feature>
<comment type="pathway">
    <text evidence="5">Cofactor metabolism; pyridoxal 5'-phosphate salvage; pyridoxal 5'-phosphate from pyridoxine 5'-phosphate: step 1/1.</text>
</comment>
<dbReference type="AlphaFoldDB" id="A0A1F6VKG0"/>
<feature type="binding site" evidence="5">
    <location>
        <begin position="171"/>
        <end position="173"/>
    </location>
    <ligand>
        <name>substrate</name>
    </ligand>
</feature>
<feature type="binding site" evidence="5">
    <location>
        <position position="111"/>
    </location>
    <ligand>
        <name>substrate</name>
    </ligand>
</feature>
<organism evidence="9 10">
    <name type="scientific">Candidatus Muproteobacteria bacterium RBG_16_60_9</name>
    <dbReference type="NCBI Taxonomy" id="1817755"/>
    <lineage>
        <taxon>Bacteria</taxon>
        <taxon>Pseudomonadati</taxon>
        <taxon>Pseudomonadota</taxon>
        <taxon>Candidatus Muproteobacteria</taxon>
    </lineage>
</organism>